<name>A0A417XVP2_9ACTN</name>
<dbReference type="Proteomes" id="UP000283644">
    <property type="component" value="Unassembled WGS sequence"/>
</dbReference>
<protein>
    <submittedName>
        <fullName evidence="6">TetR/AcrR family transcriptional regulator</fullName>
    </submittedName>
</protein>
<dbReference type="GO" id="GO:0003700">
    <property type="term" value="F:DNA-binding transcription factor activity"/>
    <property type="evidence" value="ECO:0007669"/>
    <property type="project" value="TreeGrafter"/>
</dbReference>
<dbReference type="InterPro" id="IPR050109">
    <property type="entry name" value="HTH-type_TetR-like_transc_reg"/>
</dbReference>
<evidence type="ECO:0000313" key="7">
    <source>
        <dbReference type="Proteomes" id="UP000283644"/>
    </source>
</evidence>
<reference evidence="6 7" key="1">
    <citation type="submission" date="2018-09" db="EMBL/GenBank/DDBJ databases">
        <title>Genome sequencing of Nocardioides immobilis CCTCC AB 2017083 for comparison to Nocardioides silvaticus.</title>
        <authorList>
            <person name="Li C."/>
            <person name="Wang G."/>
        </authorList>
    </citation>
    <scope>NUCLEOTIDE SEQUENCE [LARGE SCALE GENOMIC DNA]</scope>
    <source>
        <strain evidence="6 7">CCTCC AB 2017083</strain>
    </source>
</reference>
<evidence type="ECO:0000259" key="5">
    <source>
        <dbReference type="PROSITE" id="PS50977"/>
    </source>
</evidence>
<dbReference type="RefSeq" id="WP_118927813.1">
    <property type="nucleotide sequence ID" value="NZ_QXGH01000031.1"/>
</dbReference>
<organism evidence="6 7">
    <name type="scientific">Nocardioides immobilis</name>
    <dbReference type="NCBI Taxonomy" id="2049295"/>
    <lineage>
        <taxon>Bacteria</taxon>
        <taxon>Bacillati</taxon>
        <taxon>Actinomycetota</taxon>
        <taxon>Actinomycetes</taxon>
        <taxon>Propionibacteriales</taxon>
        <taxon>Nocardioidaceae</taxon>
        <taxon>Nocardioides</taxon>
    </lineage>
</organism>
<keyword evidence="7" id="KW-1185">Reference proteome</keyword>
<dbReference type="Pfam" id="PF00440">
    <property type="entry name" value="TetR_N"/>
    <property type="match status" value="1"/>
</dbReference>
<dbReference type="GO" id="GO:0000976">
    <property type="term" value="F:transcription cis-regulatory region binding"/>
    <property type="evidence" value="ECO:0007669"/>
    <property type="project" value="TreeGrafter"/>
</dbReference>
<accession>A0A417XVP2</accession>
<dbReference type="PROSITE" id="PS50977">
    <property type="entry name" value="HTH_TETR_2"/>
    <property type="match status" value="1"/>
</dbReference>
<dbReference type="PANTHER" id="PTHR30055:SF234">
    <property type="entry name" value="HTH-TYPE TRANSCRIPTIONAL REGULATOR BETI"/>
    <property type="match status" value="1"/>
</dbReference>
<dbReference type="SUPFAM" id="SSF46689">
    <property type="entry name" value="Homeodomain-like"/>
    <property type="match status" value="1"/>
</dbReference>
<dbReference type="InterPro" id="IPR009057">
    <property type="entry name" value="Homeodomain-like_sf"/>
</dbReference>
<dbReference type="AlphaFoldDB" id="A0A417XVP2"/>
<feature type="domain" description="HTH tetR-type" evidence="5">
    <location>
        <begin position="18"/>
        <end position="78"/>
    </location>
</feature>
<evidence type="ECO:0000256" key="4">
    <source>
        <dbReference type="PROSITE-ProRule" id="PRU00335"/>
    </source>
</evidence>
<sequence length="210" mass="22783">MSAAGPPSRARAAHLGPERRRPLVLDAALAIANEHGFGAVTIGAVAAQMGVTRPVVYACYADRVAMVNALLDREGGQLLEAVISALHSSGTAGTPEEAFVTGTQALLRTVTERADAWRLLVLGEPDPAMSKRFRGARSLVRTEATRWMRPALERWWDIEDLDAKQPVLIEIFMSTCQTAIQTMLAPGNTWTADHLGEFVGQALHRVFRDA</sequence>
<comment type="caution">
    <text evidence="6">The sequence shown here is derived from an EMBL/GenBank/DDBJ whole genome shotgun (WGS) entry which is preliminary data.</text>
</comment>
<dbReference type="OrthoDB" id="4550691at2"/>
<proteinExistence type="predicted"/>
<evidence type="ECO:0000313" key="6">
    <source>
        <dbReference type="EMBL" id="RHW24584.1"/>
    </source>
</evidence>
<gene>
    <name evidence="6" type="ORF">D0Z08_24005</name>
</gene>
<feature type="DNA-binding region" description="H-T-H motif" evidence="4">
    <location>
        <begin position="41"/>
        <end position="60"/>
    </location>
</feature>
<keyword evidence="3" id="KW-0804">Transcription</keyword>
<dbReference type="InterPro" id="IPR001647">
    <property type="entry name" value="HTH_TetR"/>
</dbReference>
<keyword evidence="1" id="KW-0805">Transcription regulation</keyword>
<dbReference type="PANTHER" id="PTHR30055">
    <property type="entry name" value="HTH-TYPE TRANSCRIPTIONAL REGULATOR RUTR"/>
    <property type="match status" value="1"/>
</dbReference>
<dbReference type="Gene3D" id="1.10.357.10">
    <property type="entry name" value="Tetracycline Repressor, domain 2"/>
    <property type="match status" value="1"/>
</dbReference>
<dbReference type="EMBL" id="QXGH01000031">
    <property type="protein sequence ID" value="RHW24584.1"/>
    <property type="molecule type" value="Genomic_DNA"/>
</dbReference>
<evidence type="ECO:0000256" key="1">
    <source>
        <dbReference type="ARBA" id="ARBA00023015"/>
    </source>
</evidence>
<keyword evidence="2 4" id="KW-0238">DNA-binding</keyword>
<evidence type="ECO:0000256" key="3">
    <source>
        <dbReference type="ARBA" id="ARBA00023163"/>
    </source>
</evidence>
<evidence type="ECO:0000256" key="2">
    <source>
        <dbReference type="ARBA" id="ARBA00023125"/>
    </source>
</evidence>